<dbReference type="InterPro" id="IPR045861">
    <property type="entry name" value="CorA_cytoplasmic_dom"/>
</dbReference>
<comment type="subcellular location">
    <subcellularLocation>
        <location evidence="1">Cell membrane</location>
        <topology evidence="1">Multi-pass membrane protein</topology>
    </subcellularLocation>
</comment>
<evidence type="ECO:0000256" key="5">
    <source>
        <dbReference type="ARBA" id="ARBA00022692"/>
    </source>
</evidence>
<dbReference type="Gene3D" id="1.20.58.340">
    <property type="entry name" value="Magnesium transport protein CorA, transmembrane region"/>
    <property type="match status" value="2"/>
</dbReference>
<dbReference type="CDD" id="cd12830">
    <property type="entry name" value="MtCorA-like"/>
    <property type="match status" value="1"/>
</dbReference>
<evidence type="ECO:0000313" key="9">
    <source>
        <dbReference type="EMBL" id="GAA1700204.1"/>
    </source>
</evidence>
<evidence type="ECO:0000256" key="3">
    <source>
        <dbReference type="ARBA" id="ARBA00022448"/>
    </source>
</evidence>
<evidence type="ECO:0000256" key="8">
    <source>
        <dbReference type="SAM" id="Phobius"/>
    </source>
</evidence>
<evidence type="ECO:0000256" key="1">
    <source>
        <dbReference type="ARBA" id="ARBA00004651"/>
    </source>
</evidence>
<dbReference type="InterPro" id="IPR002523">
    <property type="entry name" value="MgTranspt_CorA/ZnTranspt_ZntB"/>
</dbReference>
<name>A0ABP4U7N8_9MICO</name>
<dbReference type="RefSeq" id="WP_344071600.1">
    <property type="nucleotide sequence ID" value="NZ_BAAAPL010000002.1"/>
</dbReference>
<evidence type="ECO:0000256" key="6">
    <source>
        <dbReference type="ARBA" id="ARBA00022989"/>
    </source>
</evidence>
<evidence type="ECO:0000256" key="2">
    <source>
        <dbReference type="ARBA" id="ARBA00009765"/>
    </source>
</evidence>
<keyword evidence="4" id="KW-1003">Cell membrane</keyword>
<sequence>MPVVDNAIYSEGSRILTLSTLEETRTRLDEHPEGFAWVGLFRPTPEEADSLISQFDFHPLALEEAYKGHHRAKIERYGHNLFVVLRPARYDDGREKVEVGEVHLVVGPNYVITIRDAESPDLAAVRRQLERHPDLLGLGPQAVLYAVLDRVVDEYVPVLEGIENDVDEIEDQLFAEHDDDRLSRRIYALYSEVADLGRAVHPLVTVLEWLHRGYEKYGVDQELQRRLRALHEKVMFVHDRARSSQQLLDKALTVHATLVAQNQAGIAQRQSEQMKKVSGWAAVLFAPTLIAGIYGMNFEIMPELKWPWGYPMALAAMIAFALALYAIFKTKKWM</sequence>
<keyword evidence="6 8" id="KW-1133">Transmembrane helix</keyword>
<comment type="caution">
    <text evidence="9">The sequence shown here is derived from an EMBL/GenBank/DDBJ whole genome shotgun (WGS) entry which is preliminary data.</text>
</comment>
<keyword evidence="3" id="KW-0813">Transport</keyword>
<keyword evidence="10" id="KW-1185">Reference proteome</keyword>
<keyword evidence="5 8" id="KW-0812">Transmembrane</keyword>
<protein>
    <submittedName>
        <fullName evidence="9">Magnesium/cobalt transporter CorA</fullName>
    </submittedName>
</protein>
<dbReference type="PANTHER" id="PTHR46494:SF1">
    <property type="entry name" value="CORA FAMILY METAL ION TRANSPORTER (EUROFUNG)"/>
    <property type="match status" value="1"/>
</dbReference>
<dbReference type="EMBL" id="BAAAPL010000002">
    <property type="protein sequence ID" value="GAA1700204.1"/>
    <property type="molecule type" value="Genomic_DNA"/>
</dbReference>
<proteinExistence type="inferred from homology"/>
<accession>A0ABP4U7N8</accession>
<comment type="similarity">
    <text evidence="2">Belongs to the CorA metal ion transporter (MIT) (TC 1.A.35) family.</text>
</comment>
<dbReference type="InterPro" id="IPR045863">
    <property type="entry name" value="CorA_TM1_TM2"/>
</dbReference>
<dbReference type="Pfam" id="PF01544">
    <property type="entry name" value="CorA"/>
    <property type="match status" value="1"/>
</dbReference>
<keyword evidence="7 8" id="KW-0472">Membrane</keyword>
<evidence type="ECO:0000313" key="10">
    <source>
        <dbReference type="Proteomes" id="UP001501690"/>
    </source>
</evidence>
<evidence type="ECO:0000256" key="4">
    <source>
        <dbReference type="ARBA" id="ARBA00022475"/>
    </source>
</evidence>
<dbReference type="Gene3D" id="3.30.460.20">
    <property type="entry name" value="CorA soluble domain-like"/>
    <property type="match status" value="1"/>
</dbReference>
<feature type="transmembrane region" description="Helical" evidence="8">
    <location>
        <begin position="308"/>
        <end position="328"/>
    </location>
</feature>
<dbReference type="PANTHER" id="PTHR46494">
    <property type="entry name" value="CORA FAMILY METAL ION TRANSPORTER (EUROFUNG)"/>
    <property type="match status" value="1"/>
</dbReference>
<reference evidence="10" key="1">
    <citation type="journal article" date="2019" name="Int. J. Syst. Evol. Microbiol.">
        <title>The Global Catalogue of Microorganisms (GCM) 10K type strain sequencing project: providing services to taxonomists for standard genome sequencing and annotation.</title>
        <authorList>
            <consortium name="The Broad Institute Genomics Platform"/>
            <consortium name="The Broad Institute Genome Sequencing Center for Infectious Disease"/>
            <person name="Wu L."/>
            <person name="Ma J."/>
        </authorList>
    </citation>
    <scope>NUCLEOTIDE SEQUENCE [LARGE SCALE GENOMIC DNA]</scope>
    <source>
        <strain evidence="10">JCM 15577</strain>
    </source>
</reference>
<gene>
    <name evidence="9" type="primary">corA</name>
    <name evidence="9" type="ORF">GCM10009808_17230</name>
</gene>
<dbReference type="SUPFAM" id="SSF144083">
    <property type="entry name" value="Magnesium transport protein CorA, transmembrane region"/>
    <property type="match status" value="1"/>
</dbReference>
<dbReference type="Proteomes" id="UP001501690">
    <property type="component" value="Unassembled WGS sequence"/>
</dbReference>
<organism evidence="9 10">
    <name type="scientific">Microbacterium sediminicola</name>
    <dbReference type="NCBI Taxonomy" id="415210"/>
    <lineage>
        <taxon>Bacteria</taxon>
        <taxon>Bacillati</taxon>
        <taxon>Actinomycetota</taxon>
        <taxon>Actinomycetes</taxon>
        <taxon>Micrococcales</taxon>
        <taxon>Microbacteriaceae</taxon>
        <taxon>Microbacterium</taxon>
    </lineage>
</organism>
<feature type="transmembrane region" description="Helical" evidence="8">
    <location>
        <begin position="277"/>
        <end position="296"/>
    </location>
</feature>
<evidence type="ECO:0000256" key="7">
    <source>
        <dbReference type="ARBA" id="ARBA00023136"/>
    </source>
</evidence>
<dbReference type="SUPFAM" id="SSF143865">
    <property type="entry name" value="CorA soluble domain-like"/>
    <property type="match status" value="1"/>
</dbReference>